<evidence type="ECO:0000313" key="2">
    <source>
        <dbReference type="Proteomes" id="UP000694920"/>
    </source>
</evidence>
<dbReference type="RefSeq" id="XP_015586925.1">
    <property type="nucleotide sequence ID" value="XM_015731439.2"/>
</dbReference>
<proteinExistence type="predicted"/>
<name>A0AAJ7BIJ8_CEPCN</name>
<evidence type="ECO:0000256" key="1">
    <source>
        <dbReference type="SAM" id="MobiDB-lite"/>
    </source>
</evidence>
<dbReference type="Proteomes" id="UP000694920">
    <property type="component" value="Unplaced"/>
</dbReference>
<protein>
    <submittedName>
        <fullName evidence="3">Uncharacterized protein LOC107263819</fullName>
    </submittedName>
</protein>
<dbReference type="GeneID" id="107263819"/>
<gene>
    <name evidence="3" type="primary">LOC107263819</name>
</gene>
<evidence type="ECO:0000313" key="3">
    <source>
        <dbReference type="RefSeq" id="XP_015586925.1"/>
    </source>
</evidence>
<reference evidence="3" key="1">
    <citation type="submission" date="2025-08" db="UniProtKB">
        <authorList>
            <consortium name="RefSeq"/>
        </authorList>
    </citation>
    <scope>IDENTIFICATION</scope>
</reference>
<dbReference type="KEGG" id="ccin:107263819"/>
<accession>A0AAJ7BIJ8</accession>
<dbReference type="AlphaFoldDB" id="A0AAJ7BIJ8"/>
<organism evidence="2 3">
    <name type="scientific">Cephus cinctus</name>
    <name type="common">Wheat stem sawfly</name>
    <dbReference type="NCBI Taxonomy" id="211228"/>
    <lineage>
        <taxon>Eukaryota</taxon>
        <taxon>Metazoa</taxon>
        <taxon>Ecdysozoa</taxon>
        <taxon>Arthropoda</taxon>
        <taxon>Hexapoda</taxon>
        <taxon>Insecta</taxon>
        <taxon>Pterygota</taxon>
        <taxon>Neoptera</taxon>
        <taxon>Endopterygota</taxon>
        <taxon>Hymenoptera</taxon>
        <taxon>Cephoidea</taxon>
        <taxon>Cephidae</taxon>
        <taxon>Cephus</taxon>
    </lineage>
</organism>
<feature type="region of interest" description="Disordered" evidence="1">
    <location>
        <begin position="64"/>
        <end position="102"/>
    </location>
</feature>
<keyword evidence="2" id="KW-1185">Reference proteome</keyword>
<sequence>MQKGHSAAHVNSSGYLKTACFSEATITQLYNVDCEQELSRLSGVLSASGPPFLSPGSCLLSRAQVPLTSRDHNNAHQTSMKRSRQKGHSSENQFESFYDKTI</sequence>